<gene>
    <name evidence="4" type="ORF">WG901_01615</name>
</gene>
<dbReference type="EMBL" id="JBBHJZ010000001">
    <property type="protein sequence ID" value="MEJ5975317.1"/>
    <property type="molecule type" value="Genomic_DNA"/>
</dbReference>
<dbReference type="SUPFAM" id="SSF103378">
    <property type="entry name" value="2-methylcitrate dehydratase PrpD"/>
    <property type="match status" value="1"/>
</dbReference>
<reference evidence="4 5" key="1">
    <citation type="submission" date="2024-03" db="EMBL/GenBank/DDBJ databases">
        <authorList>
            <person name="Jo J.-H."/>
        </authorList>
    </citation>
    <scope>NUCLEOTIDE SEQUENCE [LARGE SCALE GENOMIC DNA]</scope>
    <source>
        <strain evidence="4 5">PS1R-30</strain>
    </source>
</reference>
<feature type="domain" description="MmgE/PrpD N-terminal" evidence="2">
    <location>
        <begin position="6"/>
        <end position="246"/>
    </location>
</feature>
<name>A0ABU8RQJ7_9SPHN</name>
<comment type="similarity">
    <text evidence="1">Belongs to the PrpD family.</text>
</comment>
<dbReference type="RefSeq" id="WP_339585276.1">
    <property type="nucleotide sequence ID" value="NZ_JBBHJZ010000001.1"/>
</dbReference>
<dbReference type="Gene3D" id="1.10.4100.10">
    <property type="entry name" value="2-methylcitrate dehydratase PrpD"/>
    <property type="match status" value="1"/>
</dbReference>
<evidence type="ECO:0000259" key="3">
    <source>
        <dbReference type="Pfam" id="PF19305"/>
    </source>
</evidence>
<dbReference type="Pfam" id="PF19305">
    <property type="entry name" value="MmgE_PrpD_C"/>
    <property type="match status" value="1"/>
</dbReference>
<sequence length="453" mass="47080">MSLSDTLSAHVAGLTWDMLPDSAAQAARLVLLDASGVMLGASGLAEEVRPFLRMAAATGAGPCTVVGTDLTASAPMAALANGALAHALDFEDAFDRAPGHPNASLVPALIALAQAGAPVDGRRFLTALALGGDLSCRMGLALRQPMEAGMWYPPPMLAAYGATVGAANLLGLDATQVRDALSLTLCQATMPGEIKYSAGTVLRAVREAFPAQAAVQSALLAREGVAGFEQPLEGRAGFFALYAGGKFAPADLTEALGESFWIEHLTYKAWPSCRGTHPFIELALQLREGLDPAAVVAIEVEHDDVQAMLVEPIERKRAPAVAIDAKFSIPFTVALALARGRVGLDDFDVTALADPAVLALAAKVTCRQAPRDSWQRGSGGALRIGLAGGAMREAAVDNALGCPDRPLGEAALVEKFVACAARAARPRSEAEVRELAAKILVLEECEDVGALFR</sequence>
<protein>
    <submittedName>
        <fullName evidence="4">MmgE/PrpD family protein</fullName>
    </submittedName>
</protein>
<dbReference type="InterPro" id="IPR045337">
    <property type="entry name" value="MmgE_PrpD_C"/>
</dbReference>
<evidence type="ECO:0000259" key="2">
    <source>
        <dbReference type="Pfam" id="PF03972"/>
    </source>
</evidence>
<dbReference type="InterPro" id="IPR045336">
    <property type="entry name" value="MmgE_PrpD_N"/>
</dbReference>
<dbReference type="Pfam" id="PF03972">
    <property type="entry name" value="MmgE_PrpD_N"/>
    <property type="match status" value="1"/>
</dbReference>
<evidence type="ECO:0000313" key="5">
    <source>
        <dbReference type="Proteomes" id="UP001361239"/>
    </source>
</evidence>
<dbReference type="InterPro" id="IPR036148">
    <property type="entry name" value="MmgE/PrpD_sf"/>
</dbReference>
<dbReference type="InterPro" id="IPR042188">
    <property type="entry name" value="MmgE/PrpD_sf_2"/>
</dbReference>
<evidence type="ECO:0000256" key="1">
    <source>
        <dbReference type="ARBA" id="ARBA00006174"/>
    </source>
</evidence>
<comment type="caution">
    <text evidence="4">The sequence shown here is derived from an EMBL/GenBank/DDBJ whole genome shotgun (WGS) entry which is preliminary data.</text>
</comment>
<dbReference type="PANTHER" id="PTHR16943">
    <property type="entry name" value="2-METHYLCITRATE DEHYDRATASE-RELATED"/>
    <property type="match status" value="1"/>
</dbReference>
<dbReference type="Proteomes" id="UP001361239">
    <property type="component" value="Unassembled WGS sequence"/>
</dbReference>
<dbReference type="PANTHER" id="PTHR16943:SF8">
    <property type="entry name" value="2-METHYLCITRATE DEHYDRATASE"/>
    <property type="match status" value="1"/>
</dbReference>
<organism evidence="4 5">
    <name type="scientific">Novosphingobium anseongense</name>
    <dbReference type="NCBI Taxonomy" id="3133436"/>
    <lineage>
        <taxon>Bacteria</taxon>
        <taxon>Pseudomonadati</taxon>
        <taxon>Pseudomonadota</taxon>
        <taxon>Alphaproteobacteria</taxon>
        <taxon>Sphingomonadales</taxon>
        <taxon>Sphingomonadaceae</taxon>
        <taxon>Novosphingobium</taxon>
    </lineage>
</organism>
<dbReference type="Gene3D" id="3.30.1330.120">
    <property type="entry name" value="2-methylcitrate dehydratase PrpD"/>
    <property type="match status" value="1"/>
</dbReference>
<proteinExistence type="inferred from homology"/>
<evidence type="ECO:0000313" key="4">
    <source>
        <dbReference type="EMBL" id="MEJ5975317.1"/>
    </source>
</evidence>
<keyword evidence="5" id="KW-1185">Reference proteome</keyword>
<accession>A0ABU8RQJ7</accession>
<dbReference type="InterPro" id="IPR042183">
    <property type="entry name" value="MmgE/PrpD_sf_1"/>
</dbReference>
<dbReference type="InterPro" id="IPR005656">
    <property type="entry name" value="MmgE_PrpD"/>
</dbReference>
<feature type="domain" description="MmgE/PrpD C-terminal" evidence="3">
    <location>
        <begin position="270"/>
        <end position="435"/>
    </location>
</feature>